<dbReference type="InterPro" id="IPR032710">
    <property type="entry name" value="NTF2-like_dom_sf"/>
</dbReference>
<dbReference type="SUPFAM" id="SSF54427">
    <property type="entry name" value="NTF2-like"/>
    <property type="match status" value="1"/>
</dbReference>
<evidence type="ECO:0000313" key="2">
    <source>
        <dbReference type="EMBL" id="QIQ07234.1"/>
    </source>
</evidence>
<dbReference type="AlphaFoldDB" id="A0A6G9H9V0"/>
<dbReference type="EMBL" id="CP050177">
    <property type="protein sequence ID" value="QIQ07234.1"/>
    <property type="molecule type" value="Genomic_DNA"/>
</dbReference>
<dbReference type="KEGG" id="slia:HA039_29575"/>
<proteinExistence type="predicted"/>
<name>A0A6G9H9V0_9ACTN</name>
<feature type="domain" description="SnoaL-like" evidence="1">
    <location>
        <begin position="5"/>
        <end position="132"/>
    </location>
</feature>
<organism evidence="2 3">
    <name type="scientific">Streptomyces liangshanensis</name>
    <dbReference type="NCBI Taxonomy" id="2717324"/>
    <lineage>
        <taxon>Bacteria</taxon>
        <taxon>Bacillati</taxon>
        <taxon>Actinomycetota</taxon>
        <taxon>Actinomycetes</taxon>
        <taxon>Kitasatosporales</taxon>
        <taxon>Streptomycetaceae</taxon>
        <taxon>Streptomyces</taxon>
    </lineage>
</organism>
<accession>A0A6G9H9V0</accession>
<dbReference type="InterPro" id="IPR037401">
    <property type="entry name" value="SnoaL-like"/>
</dbReference>
<reference evidence="2 3" key="1">
    <citation type="submission" date="2020-03" db="EMBL/GenBank/DDBJ databases">
        <title>A novel species.</title>
        <authorList>
            <person name="Gao J."/>
        </authorList>
    </citation>
    <scope>NUCLEOTIDE SEQUENCE [LARGE SCALE GENOMIC DNA]</scope>
    <source>
        <strain evidence="2 3">QMT-12</strain>
    </source>
</reference>
<protein>
    <submittedName>
        <fullName evidence="2">Nuclear transport factor 2 family protein</fullName>
    </submittedName>
</protein>
<sequence length="152" mass="16356">MELATLLDRLAIDEVITSYAVAVEDADWPGFLALFAPEGRADHTGAGGIEGTADQVAGWLADELRPFAVRQLLLVNRRVRFQDADGYPGNHAELTAGYLSPLRRESGEDVMSGGRIVFALLRGDAGWRLSRVVVQEQWRRGGDVPGGVPAAG</sequence>
<gene>
    <name evidence="2" type="ORF">HA039_29575</name>
</gene>
<dbReference type="Proteomes" id="UP000501179">
    <property type="component" value="Chromosome"/>
</dbReference>
<keyword evidence="3" id="KW-1185">Reference proteome</keyword>
<evidence type="ECO:0000313" key="3">
    <source>
        <dbReference type="Proteomes" id="UP000501179"/>
    </source>
</evidence>
<dbReference type="Pfam" id="PF13577">
    <property type="entry name" value="SnoaL_4"/>
    <property type="match status" value="1"/>
</dbReference>
<dbReference type="Gene3D" id="3.10.450.50">
    <property type="match status" value="1"/>
</dbReference>
<evidence type="ECO:0000259" key="1">
    <source>
        <dbReference type="Pfam" id="PF13577"/>
    </source>
</evidence>